<dbReference type="InterPro" id="IPR015797">
    <property type="entry name" value="NUDIX_hydrolase-like_dom_sf"/>
</dbReference>
<evidence type="ECO:0000256" key="7">
    <source>
        <dbReference type="ARBA" id="ARBA00022475"/>
    </source>
</evidence>
<evidence type="ECO:0000256" key="26">
    <source>
        <dbReference type="ARBA" id="ARBA00084011"/>
    </source>
</evidence>
<dbReference type="SUPFAM" id="SSF55811">
    <property type="entry name" value="Nudix"/>
    <property type="match status" value="1"/>
</dbReference>
<keyword evidence="8" id="KW-0963">Cytoplasm</keyword>
<dbReference type="GO" id="GO:0017110">
    <property type="term" value="F:nucleoside diphosphate phosphatase activity"/>
    <property type="evidence" value="ECO:0007669"/>
    <property type="project" value="UniProtKB-ARBA"/>
</dbReference>
<dbReference type="Pfam" id="PF00293">
    <property type="entry name" value="NUDIX"/>
    <property type="match status" value="1"/>
</dbReference>
<dbReference type="GO" id="GO:0019899">
    <property type="term" value="F:enzyme binding"/>
    <property type="evidence" value="ECO:0007669"/>
    <property type="project" value="UniProtKB-ARBA"/>
</dbReference>
<dbReference type="CDD" id="cd03158">
    <property type="entry name" value="penumbra_like_LEL"/>
    <property type="match status" value="1"/>
</dbReference>
<keyword evidence="13 27" id="KW-0472">Membrane</keyword>
<comment type="catalytic activity">
    <reaction evidence="18">
        <text>D-ribose 5-phosphate + ATP + H(+) = ADP-D-ribose + diphosphate</text>
        <dbReference type="Rhea" id="RHEA:50248"/>
        <dbReference type="ChEBI" id="CHEBI:15378"/>
        <dbReference type="ChEBI" id="CHEBI:30616"/>
        <dbReference type="ChEBI" id="CHEBI:33019"/>
        <dbReference type="ChEBI" id="CHEBI:57967"/>
        <dbReference type="ChEBI" id="CHEBI:78346"/>
        <dbReference type="EC" id="2.7.7.96"/>
    </reaction>
</comment>
<reference evidence="29" key="1">
    <citation type="submission" date="2020-07" db="EMBL/GenBank/DDBJ databases">
        <title>Clarias magur genome sequencing, assembly and annotation.</title>
        <authorList>
            <person name="Kushwaha B."/>
            <person name="Kumar R."/>
            <person name="Das P."/>
            <person name="Joshi C.G."/>
            <person name="Kumar D."/>
            <person name="Nagpure N.S."/>
            <person name="Pandey M."/>
            <person name="Agarwal S."/>
            <person name="Srivastava S."/>
            <person name="Singh M."/>
            <person name="Sahoo L."/>
            <person name="Jayasankar P."/>
            <person name="Meher P.K."/>
            <person name="Koringa P.G."/>
            <person name="Iquebal M.A."/>
            <person name="Das S.P."/>
            <person name="Bit A."/>
            <person name="Patnaik S."/>
            <person name="Patel N."/>
            <person name="Shah T.M."/>
            <person name="Hinsu A."/>
            <person name="Jena J.K."/>
        </authorList>
    </citation>
    <scope>NUCLEOTIDE SEQUENCE</scope>
    <source>
        <strain evidence="29">CIFAMagur01</strain>
        <tissue evidence="29">Testis</tissue>
    </source>
</reference>
<feature type="transmembrane region" description="Helical" evidence="27">
    <location>
        <begin position="419"/>
        <end position="439"/>
    </location>
</feature>
<dbReference type="GO" id="GO:0046931">
    <property type="term" value="P:pore complex assembly"/>
    <property type="evidence" value="ECO:0007669"/>
    <property type="project" value="UniProtKB-ARBA"/>
</dbReference>
<dbReference type="PANTHER" id="PTHR11839:SF1">
    <property type="entry name" value="ADP-SUGAR PYROPHOSPHATASE"/>
    <property type="match status" value="1"/>
</dbReference>
<dbReference type="InterPro" id="IPR008952">
    <property type="entry name" value="Tetraspanin_EC2_sf"/>
</dbReference>
<evidence type="ECO:0000256" key="23">
    <source>
        <dbReference type="ARBA" id="ARBA00071227"/>
    </source>
</evidence>
<evidence type="ECO:0000256" key="16">
    <source>
        <dbReference type="ARBA" id="ARBA00040369"/>
    </source>
</evidence>
<evidence type="ECO:0000256" key="18">
    <source>
        <dbReference type="ARBA" id="ARBA00051147"/>
    </source>
</evidence>
<dbReference type="SUPFAM" id="SSF48652">
    <property type="entry name" value="Tetraspanin"/>
    <property type="match status" value="1"/>
</dbReference>
<keyword evidence="9 27" id="KW-0812">Transmembrane</keyword>
<name>A0A8J4TDF3_CLAMG</name>
<evidence type="ECO:0000256" key="4">
    <source>
        <dbReference type="ARBA" id="ARBA00005582"/>
    </source>
</evidence>
<evidence type="ECO:0000256" key="17">
    <source>
        <dbReference type="ARBA" id="ARBA00049546"/>
    </source>
</evidence>
<feature type="domain" description="Nudix hydrolase" evidence="28">
    <location>
        <begin position="54"/>
        <end position="196"/>
    </location>
</feature>
<organism evidence="29 30">
    <name type="scientific">Clarias magur</name>
    <name type="common">Asian catfish</name>
    <name type="synonym">Macropteronotus magur</name>
    <dbReference type="NCBI Taxonomy" id="1594786"/>
    <lineage>
        <taxon>Eukaryota</taxon>
        <taxon>Metazoa</taxon>
        <taxon>Chordata</taxon>
        <taxon>Craniata</taxon>
        <taxon>Vertebrata</taxon>
        <taxon>Euteleostomi</taxon>
        <taxon>Actinopterygii</taxon>
        <taxon>Neopterygii</taxon>
        <taxon>Teleostei</taxon>
        <taxon>Ostariophysi</taxon>
        <taxon>Siluriformes</taxon>
        <taxon>Clariidae</taxon>
        <taxon>Clarias</taxon>
    </lineage>
</organism>
<dbReference type="Pfam" id="PF00335">
    <property type="entry name" value="Tetraspanin"/>
    <property type="match status" value="1"/>
</dbReference>
<dbReference type="GO" id="GO:0019693">
    <property type="term" value="P:ribose phosphate metabolic process"/>
    <property type="evidence" value="ECO:0007669"/>
    <property type="project" value="TreeGrafter"/>
</dbReference>
<dbReference type="GO" id="GO:0072659">
    <property type="term" value="P:protein localization to plasma membrane"/>
    <property type="evidence" value="ECO:0007669"/>
    <property type="project" value="UniProtKB-ARBA"/>
</dbReference>
<keyword evidence="12 27" id="KW-1133">Transmembrane helix</keyword>
<evidence type="ECO:0000256" key="14">
    <source>
        <dbReference type="ARBA" id="ARBA00023157"/>
    </source>
</evidence>
<dbReference type="PROSITE" id="PS00893">
    <property type="entry name" value="NUDIX_BOX"/>
    <property type="match status" value="1"/>
</dbReference>
<evidence type="ECO:0000313" key="29">
    <source>
        <dbReference type="EMBL" id="KAF5889204.1"/>
    </source>
</evidence>
<evidence type="ECO:0000256" key="21">
    <source>
        <dbReference type="ARBA" id="ARBA00066482"/>
    </source>
</evidence>
<dbReference type="AlphaFoldDB" id="A0A8J4TDF3"/>
<keyword evidence="7" id="KW-1003">Cell membrane</keyword>
<evidence type="ECO:0000256" key="5">
    <source>
        <dbReference type="ARBA" id="ARBA00006840"/>
    </source>
</evidence>
<evidence type="ECO:0000256" key="24">
    <source>
        <dbReference type="ARBA" id="ARBA00077853"/>
    </source>
</evidence>
<sequence length="441" mass="48914">MNNPEESSTLAHIIKEEVTATGKWVKLEKTTYVDPSGNTRIWETVKRTTRPVNCATDGVGIIAILKRTLHKDCVVLVKQFRPPMGCYTLEFPAGLIDDNENAETAALRELKEETGYKGEVVGVTPVTCLDPGLSNCSTQIVMVNINGDDIENINPTQQLGDGEFVDVILLPLDEFQKKIDELLKKEELVVDSKVYIYAMGMSQAFFKPNELPVLKQKEARGGKPEQIISVALMCIGVYARISKHETAMACLTVDPSLLLLVVGVLMFLLTFCGCVGSLRENICLLQTFCICLTVIFVMQLIAGILGFVFSDKVRYKVTDMVNDAIKHYRDDLDLQNLIDYGQKEFSCCGGVSYTDWSQNIYFNCTEENPSRERCAVPFSCCLISKDEALINTMCGHGMQKLEMVMASSFIHTSGCIDKLVNWLHSNLFLLGGIALGLAIPQ</sequence>
<evidence type="ECO:0000256" key="11">
    <source>
        <dbReference type="ARBA" id="ARBA00022949"/>
    </source>
</evidence>
<dbReference type="EC" id="3.6.1.58" evidence="21"/>
<evidence type="ECO:0000256" key="27">
    <source>
        <dbReference type="SAM" id="Phobius"/>
    </source>
</evidence>
<dbReference type="Proteomes" id="UP000727407">
    <property type="component" value="Unassembled WGS sequence"/>
</dbReference>
<dbReference type="PROSITE" id="PS51462">
    <property type="entry name" value="NUDIX"/>
    <property type="match status" value="1"/>
</dbReference>
<protein>
    <recommendedName>
        <fullName evidence="23">ADP-sugar pyrophosphatase</fullName>
        <ecNumber evidence="22">2.7.7.96</ecNumber>
        <ecNumber evidence="6">3.6.1.13</ecNumber>
        <ecNumber evidence="21">3.6.1.58</ecNumber>
    </recommendedName>
    <alternativeName>
        <fullName evidence="26">8-oxo-dGDP phosphatase</fullName>
    </alternativeName>
    <alternativeName>
        <fullName evidence="24">Nuclear ATP-synthesis protein NUDIX5</fullName>
    </alternativeName>
    <alternativeName>
        <fullName evidence="25">Nucleoside diphosphate-linked moiety X motif 5</fullName>
    </alternativeName>
    <alternativeName>
        <fullName evidence="16">Tetraspanin-33</fullName>
    </alternativeName>
</protein>
<comment type="subcellular location">
    <subcellularLocation>
        <location evidence="2">Cell junction</location>
        <location evidence="2">Adherens junction</location>
    </subcellularLocation>
    <subcellularLocation>
        <location evidence="3">Cell membrane</location>
        <topology evidence="3">Multi-pass membrane protein</topology>
    </subcellularLocation>
    <subcellularLocation>
        <location evidence="1">Cytoplasm</location>
    </subcellularLocation>
</comment>
<evidence type="ECO:0000256" key="9">
    <source>
        <dbReference type="ARBA" id="ARBA00022692"/>
    </source>
</evidence>
<evidence type="ECO:0000256" key="1">
    <source>
        <dbReference type="ARBA" id="ARBA00004496"/>
    </source>
</evidence>
<evidence type="ECO:0000256" key="13">
    <source>
        <dbReference type="ARBA" id="ARBA00023136"/>
    </source>
</evidence>
<keyword evidence="14" id="KW-1015">Disulfide bond</keyword>
<feature type="transmembrane region" description="Helical" evidence="27">
    <location>
        <begin position="284"/>
        <end position="309"/>
    </location>
</feature>
<evidence type="ECO:0000256" key="12">
    <source>
        <dbReference type="ARBA" id="ARBA00022989"/>
    </source>
</evidence>
<feature type="transmembrane region" description="Helical" evidence="27">
    <location>
        <begin position="257"/>
        <end position="278"/>
    </location>
</feature>
<evidence type="ECO:0000256" key="25">
    <source>
        <dbReference type="ARBA" id="ARBA00079597"/>
    </source>
</evidence>
<evidence type="ECO:0000256" key="15">
    <source>
        <dbReference type="ARBA" id="ARBA00023180"/>
    </source>
</evidence>
<dbReference type="FunFam" id="3.90.79.10:FF:000016">
    <property type="entry name" value="ADP-sugar pyrophosphatase isoform X1"/>
    <property type="match status" value="1"/>
</dbReference>
<comment type="similarity">
    <text evidence="5">Belongs to the tetraspanin (TM4SF) family.</text>
</comment>
<dbReference type="GO" id="GO:0005912">
    <property type="term" value="C:adherens junction"/>
    <property type="evidence" value="ECO:0007669"/>
    <property type="project" value="UniProtKB-SubCell"/>
</dbReference>
<evidence type="ECO:0000259" key="28">
    <source>
        <dbReference type="PROSITE" id="PS51462"/>
    </source>
</evidence>
<dbReference type="GO" id="GO:0005737">
    <property type="term" value="C:cytoplasm"/>
    <property type="evidence" value="ECO:0007669"/>
    <property type="project" value="UniProtKB-SubCell"/>
</dbReference>
<dbReference type="EC" id="3.6.1.13" evidence="6"/>
<dbReference type="GO" id="GO:0005886">
    <property type="term" value="C:plasma membrane"/>
    <property type="evidence" value="ECO:0007669"/>
    <property type="project" value="UniProtKB-SubCell"/>
</dbReference>
<comment type="similarity">
    <text evidence="4">Belongs to the Nudix hydrolase family.</text>
</comment>
<evidence type="ECO:0000256" key="22">
    <source>
        <dbReference type="ARBA" id="ARBA00066488"/>
    </source>
</evidence>
<accession>A0A8J4TDF3</accession>
<evidence type="ECO:0000256" key="19">
    <source>
        <dbReference type="ARBA" id="ARBA00051819"/>
    </source>
</evidence>
<keyword evidence="15" id="KW-0325">Glycoprotein</keyword>
<evidence type="ECO:0000256" key="2">
    <source>
        <dbReference type="ARBA" id="ARBA00004536"/>
    </source>
</evidence>
<evidence type="ECO:0000256" key="8">
    <source>
        <dbReference type="ARBA" id="ARBA00022490"/>
    </source>
</evidence>
<keyword evidence="10" id="KW-0378">Hydrolase</keyword>
<dbReference type="GO" id="GO:0005634">
    <property type="term" value="C:nucleus"/>
    <property type="evidence" value="ECO:0007669"/>
    <property type="project" value="TreeGrafter"/>
</dbReference>
<evidence type="ECO:0000256" key="6">
    <source>
        <dbReference type="ARBA" id="ARBA00012453"/>
    </source>
</evidence>
<evidence type="ECO:0000256" key="10">
    <source>
        <dbReference type="ARBA" id="ARBA00022801"/>
    </source>
</evidence>
<dbReference type="GO" id="GO:0051604">
    <property type="term" value="P:protein maturation"/>
    <property type="evidence" value="ECO:0007669"/>
    <property type="project" value="UniProtKB-ARBA"/>
</dbReference>
<proteinExistence type="inferred from homology"/>
<dbReference type="InterPro" id="IPR018499">
    <property type="entry name" value="Tetraspanin/Peripherin"/>
</dbReference>
<keyword evidence="11" id="KW-0965">Cell junction</keyword>
<dbReference type="GO" id="GO:0006753">
    <property type="term" value="P:nucleoside phosphate metabolic process"/>
    <property type="evidence" value="ECO:0007669"/>
    <property type="project" value="TreeGrafter"/>
</dbReference>
<dbReference type="PANTHER" id="PTHR11839">
    <property type="entry name" value="UDP/ADP-SUGAR PYROPHOSPHATASE"/>
    <property type="match status" value="1"/>
</dbReference>
<dbReference type="FunFam" id="1.10.1450.10:FF:000007">
    <property type="entry name" value="Tetraspanin"/>
    <property type="match status" value="1"/>
</dbReference>
<evidence type="ECO:0000256" key="20">
    <source>
        <dbReference type="ARBA" id="ARBA00065630"/>
    </source>
</evidence>
<dbReference type="Gene3D" id="1.10.1450.10">
    <property type="entry name" value="Tetraspanin"/>
    <property type="match status" value="1"/>
</dbReference>
<dbReference type="InterPro" id="IPR020084">
    <property type="entry name" value="NUDIX_hydrolase_CS"/>
</dbReference>
<gene>
    <name evidence="29" type="primary">tspan33</name>
    <name evidence="29" type="ORF">DAT39_021092</name>
</gene>
<comment type="subunit">
    <text evidence="20">Homodimer. Interacts with PARG.</text>
</comment>
<comment type="caution">
    <text evidence="29">The sequence shown here is derived from an EMBL/GenBank/DDBJ whole genome shotgun (WGS) entry which is preliminary data.</text>
</comment>
<dbReference type="InterPro" id="IPR000086">
    <property type="entry name" value="NUDIX_hydrolase_dom"/>
</dbReference>
<evidence type="ECO:0000256" key="3">
    <source>
        <dbReference type="ARBA" id="ARBA00004651"/>
    </source>
</evidence>
<keyword evidence="30" id="KW-1185">Reference proteome</keyword>
<dbReference type="GO" id="GO:0046930">
    <property type="term" value="C:pore complex"/>
    <property type="evidence" value="ECO:0007669"/>
    <property type="project" value="UniProtKB-ARBA"/>
</dbReference>
<dbReference type="EC" id="2.7.7.96" evidence="22"/>
<dbReference type="PRINTS" id="PR00259">
    <property type="entry name" value="TMFOUR"/>
</dbReference>
<comment type="catalytic activity">
    <reaction evidence="17">
        <text>ADP-D-ribose + H2O = D-ribose 5-phosphate + AMP + 2 H(+)</text>
        <dbReference type="Rhea" id="RHEA:10412"/>
        <dbReference type="ChEBI" id="CHEBI:15377"/>
        <dbReference type="ChEBI" id="CHEBI:15378"/>
        <dbReference type="ChEBI" id="CHEBI:57967"/>
        <dbReference type="ChEBI" id="CHEBI:78346"/>
        <dbReference type="ChEBI" id="CHEBI:456215"/>
        <dbReference type="EC" id="3.6.1.13"/>
    </reaction>
</comment>
<dbReference type="Gene3D" id="3.90.79.10">
    <property type="entry name" value="Nucleoside Triphosphate Pyrophosphohydrolase"/>
    <property type="match status" value="1"/>
</dbReference>
<comment type="catalytic activity">
    <reaction evidence="19">
        <text>8-oxo-dGDP + H2O = 8-oxo-dGMP + phosphate + H(+)</text>
        <dbReference type="Rhea" id="RHEA:32063"/>
        <dbReference type="ChEBI" id="CHEBI:15377"/>
        <dbReference type="ChEBI" id="CHEBI:15378"/>
        <dbReference type="ChEBI" id="CHEBI:43474"/>
        <dbReference type="ChEBI" id="CHEBI:63224"/>
        <dbReference type="ChEBI" id="CHEBI:63715"/>
        <dbReference type="EC" id="3.6.1.58"/>
    </reaction>
</comment>
<feature type="non-terminal residue" evidence="29">
    <location>
        <position position="1"/>
    </location>
</feature>
<dbReference type="CDD" id="cd18888">
    <property type="entry name" value="NUDIX_ADPRase_Nudt5"/>
    <property type="match status" value="1"/>
</dbReference>
<dbReference type="GO" id="GO:0047631">
    <property type="term" value="F:ADP-ribose diphosphatase activity"/>
    <property type="evidence" value="ECO:0007669"/>
    <property type="project" value="UniProtKB-EC"/>
</dbReference>
<dbReference type="OrthoDB" id="10249920at2759"/>
<evidence type="ECO:0000313" key="30">
    <source>
        <dbReference type="Proteomes" id="UP000727407"/>
    </source>
</evidence>
<dbReference type="EMBL" id="QNUK01000845">
    <property type="protein sequence ID" value="KAF5889204.1"/>
    <property type="molecule type" value="Genomic_DNA"/>
</dbReference>